<dbReference type="InterPro" id="IPR008580">
    <property type="entry name" value="PPPDE_dom"/>
</dbReference>
<sequence length="713" mass="77015">MPRSKYLMRRAPTPSDSQSSETGELSQHHHGNGKTGKSSASEFELTGGRVHRATSYADRRLPAAPSEAQGGPCASSKAPAPAEEADSTFPMRRQPYLQRRRQVDFRWVEFDGAADAAHVDPASSRALGVRVSIHGRGSHAVRTAEGMMAIARLDAAHVSSPPPHPRKEASVENQEPVLLNIYDLGDSKAIQRLNVILKPMGSGAYHAAVQVYGQEWSFGGLGVDDPIEEGFETGIWSCRPQGCRQHSYRESIQMGHTSYSHAQVLEIIRDMMEDWPMNSYQILRRNCCHFCDALCQLIGVGPLPAWILNLAGVGASLESVQSSTFHATVSVVSAVRDLTLRVKKRPWEPGLSFTGGPAPQSRCLRGLARAQHVEDVDVWAEPASSPERRAEWQKEMVAILVSVAALWTALDCLLDPGVKPIEDPSSLLKIGLPTSLLVAPGAAVAACARLQPRPTGLTEAKKTCAVFVGDSLTQGTVSANILQVLQARCQGMQDVGEFVNAGLNFRALSDALDSDLLEEAAALQPSHGLVLQLGSNDLIRYAALPAALRTAEEDWLRSYEDQLKQAVRRVRRASVGSFPVLLASPPPLGEDLDSEEARLGAAMAAAVRRVAEVEEFEGCRYVPLYEACADHLREAAASGSLATQSRAYSLSESLLLLCAVPWQLYAGNGSSLKQIQEQAGLELTVDLVHYGPTYAALASQLFGEKLGLSWSKG</sequence>
<evidence type="ECO:0000313" key="7">
    <source>
        <dbReference type="Proteomes" id="UP000604046"/>
    </source>
</evidence>
<dbReference type="Gene3D" id="3.40.50.1110">
    <property type="entry name" value="SGNH hydrolase"/>
    <property type="match status" value="1"/>
</dbReference>
<comment type="similarity">
    <text evidence="1">Belongs to the DeSI family.</text>
</comment>
<comment type="caution">
    <text evidence="6">The sequence shown here is derived from an EMBL/GenBank/DDBJ whole genome shotgun (WGS) entry which is preliminary data.</text>
</comment>
<dbReference type="Pfam" id="PF13472">
    <property type="entry name" value="Lipase_GDSL_2"/>
    <property type="match status" value="1"/>
</dbReference>
<keyword evidence="7" id="KW-1185">Reference proteome</keyword>
<gene>
    <name evidence="6" type="primary">desi2</name>
    <name evidence="6" type="ORF">SNAT2548_LOCUS22962</name>
</gene>
<dbReference type="PROSITE" id="PS51858">
    <property type="entry name" value="PPPDE"/>
    <property type="match status" value="1"/>
</dbReference>
<dbReference type="InterPro" id="IPR013830">
    <property type="entry name" value="SGNH_hydro"/>
</dbReference>
<reference evidence="6" key="1">
    <citation type="submission" date="2021-02" db="EMBL/GenBank/DDBJ databases">
        <authorList>
            <person name="Dougan E. K."/>
            <person name="Rhodes N."/>
            <person name="Thang M."/>
            <person name="Chan C."/>
        </authorList>
    </citation>
    <scope>NUCLEOTIDE SEQUENCE</scope>
</reference>
<dbReference type="Gene3D" id="3.90.1720.30">
    <property type="entry name" value="PPPDE domains"/>
    <property type="match status" value="1"/>
</dbReference>
<dbReference type="InterPro" id="IPR036514">
    <property type="entry name" value="SGNH_hydro_sf"/>
</dbReference>
<evidence type="ECO:0000256" key="2">
    <source>
        <dbReference type="ARBA" id="ARBA00022670"/>
    </source>
</evidence>
<proteinExistence type="inferred from homology"/>
<keyword evidence="2" id="KW-0645">Protease</keyword>
<dbReference type="EMBL" id="CAJNDS010002304">
    <property type="protein sequence ID" value="CAE7422290.1"/>
    <property type="molecule type" value="Genomic_DNA"/>
</dbReference>
<feature type="compositionally biased region" description="Polar residues" evidence="4">
    <location>
        <begin position="14"/>
        <end position="25"/>
    </location>
</feature>
<dbReference type="SUPFAM" id="SSF52266">
    <property type="entry name" value="SGNH hydrolase"/>
    <property type="match status" value="1"/>
</dbReference>
<dbReference type="GO" id="GO:0101005">
    <property type="term" value="F:deubiquitinase activity"/>
    <property type="evidence" value="ECO:0007669"/>
    <property type="project" value="TreeGrafter"/>
</dbReference>
<evidence type="ECO:0000256" key="1">
    <source>
        <dbReference type="ARBA" id="ARBA00008140"/>
    </source>
</evidence>
<dbReference type="AlphaFoldDB" id="A0A812R5B8"/>
<dbReference type="CDD" id="cd00229">
    <property type="entry name" value="SGNH_hydrolase"/>
    <property type="match status" value="1"/>
</dbReference>
<accession>A0A812R5B8</accession>
<dbReference type="SMART" id="SM01179">
    <property type="entry name" value="DUF862"/>
    <property type="match status" value="1"/>
</dbReference>
<dbReference type="Pfam" id="PF05903">
    <property type="entry name" value="Peptidase_C97"/>
    <property type="match status" value="1"/>
</dbReference>
<dbReference type="Proteomes" id="UP000604046">
    <property type="component" value="Unassembled WGS sequence"/>
</dbReference>
<evidence type="ECO:0000259" key="5">
    <source>
        <dbReference type="PROSITE" id="PS51858"/>
    </source>
</evidence>
<dbReference type="OrthoDB" id="608866at2759"/>
<keyword evidence="3" id="KW-0378">Hydrolase</keyword>
<protein>
    <submittedName>
        <fullName evidence="6">Desi2 protein</fullName>
    </submittedName>
</protein>
<evidence type="ECO:0000313" key="6">
    <source>
        <dbReference type="EMBL" id="CAE7422290.1"/>
    </source>
</evidence>
<dbReference type="GO" id="GO:0016579">
    <property type="term" value="P:protein deubiquitination"/>
    <property type="evidence" value="ECO:0007669"/>
    <property type="project" value="TreeGrafter"/>
</dbReference>
<dbReference type="InterPro" id="IPR042266">
    <property type="entry name" value="PPPDE_sf"/>
</dbReference>
<evidence type="ECO:0000256" key="3">
    <source>
        <dbReference type="ARBA" id="ARBA00022801"/>
    </source>
</evidence>
<feature type="region of interest" description="Disordered" evidence="4">
    <location>
        <begin position="1"/>
        <end position="95"/>
    </location>
</feature>
<evidence type="ECO:0000256" key="4">
    <source>
        <dbReference type="SAM" id="MobiDB-lite"/>
    </source>
</evidence>
<dbReference type="GO" id="GO:0006508">
    <property type="term" value="P:proteolysis"/>
    <property type="evidence" value="ECO:0007669"/>
    <property type="project" value="UniProtKB-KW"/>
</dbReference>
<organism evidence="6 7">
    <name type="scientific">Symbiodinium natans</name>
    <dbReference type="NCBI Taxonomy" id="878477"/>
    <lineage>
        <taxon>Eukaryota</taxon>
        <taxon>Sar</taxon>
        <taxon>Alveolata</taxon>
        <taxon>Dinophyceae</taxon>
        <taxon>Suessiales</taxon>
        <taxon>Symbiodiniaceae</taxon>
        <taxon>Symbiodinium</taxon>
    </lineage>
</organism>
<dbReference type="PANTHER" id="PTHR12378">
    <property type="entry name" value="DESUMOYLATING ISOPEPTIDASE"/>
    <property type="match status" value="1"/>
</dbReference>
<dbReference type="PANTHER" id="PTHR12378:SF9">
    <property type="entry name" value="OS06G0107000 PROTEIN"/>
    <property type="match status" value="1"/>
</dbReference>
<feature type="domain" description="PPPDE" evidence="5">
    <location>
        <begin position="175"/>
        <end position="319"/>
    </location>
</feature>
<name>A0A812R5B8_9DINO</name>